<evidence type="ECO:0000256" key="5">
    <source>
        <dbReference type="ARBA" id="ARBA00022729"/>
    </source>
</evidence>
<dbReference type="Proteomes" id="UP000655225">
    <property type="component" value="Unassembled WGS sequence"/>
</dbReference>
<evidence type="ECO:0000256" key="6">
    <source>
        <dbReference type="ARBA" id="ARBA00022801"/>
    </source>
</evidence>
<dbReference type="Pfam" id="PF01471">
    <property type="entry name" value="PG_binding_1"/>
    <property type="match status" value="2"/>
</dbReference>
<organism evidence="13 14">
    <name type="scientific">Tetracentron sinense</name>
    <name type="common">Spur-leaf</name>
    <dbReference type="NCBI Taxonomy" id="13715"/>
    <lineage>
        <taxon>Eukaryota</taxon>
        <taxon>Viridiplantae</taxon>
        <taxon>Streptophyta</taxon>
        <taxon>Embryophyta</taxon>
        <taxon>Tracheophyta</taxon>
        <taxon>Spermatophyta</taxon>
        <taxon>Magnoliopsida</taxon>
        <taxon>Trochodendrales</taxon>
        <taxon>Trochodendraceae</taxon>
        <taxon>Tetracentron</taxon>
    </lineage>
</organism>
<dbReference type="SMART" id="SM00235">
    <property type="entry name" value="ZnMc"/>
    <property type="match status" value="2"/>
</dbReference>
<evidence type="ECO:0000313" key="14">
    <source>
        <dbReference type="Proteomes" id="UP000655225"/>
    </source>
</evidence>
<keyword evidence="8" id="KW-0482">Metalloprotease</keyword>
<dbReference type="Pfam" id="PF00413">
    <property type="entry name" value="Peptidase_M10"/>
    <property type="match status" value="2"/>
</dbReference>
<evidence type="ECO:0000256" key="1">
    <source>
        <dbReference type="ARBA" id="ARBA00001947"/>
    </source>
</evidence>
<keyword evidence="10" id="KW-0325">Glycoprotein</keyword>
<evidence type="ECO:0000256" key="7">
    <source>
        <dbReference type="ARBA" id="ARBA00022833"/>
    </source>
</evidence>
<gene>
    <name evidence="13" type="ORF">HHK36_024865</name>
</gene>
<dbReference type="GO" id="GO:0030198">
    <property type="term" value="P:extracellular matrix organization"/>
    <property type="evidence" value="ECO:0007669"/>
    <property type="project" value="TreeGrafter"/>
</dbReference>
<evidence type="ECO:0000256" key="10">
    <source>
        <dbReference type="ARBA" id="ARBA00023180"/>
    </source>
</evidence>
<dbReference type="CDD" id="cd04278">
    <property type="entry name" value="ZnMc_MMP"/>
    <property type="match status" value="2"/>
</dbReference>
<reference evidence="13 14" key="1">
    <citation type="submission" date="2020-04" db="EMBL/GenBank/DDBJ databases">
        <title>Plant Genome Project.</title>
        <authorList>
            <person name="Zhang R.-G."/>
        </authorList>
    </citation>
    <scope>NUCLEOTIDE SEQUENCE [LARGE SCALE GENOMIC DNA]</scope>
    <source>
        <strain evidence="13">YNK0</strain>
        <tissue evidence="13">Leaf</tissue>
    </source>
</reference>
<dbReference type="FunFam" id="3.40.390.10:FF:000018">
    <property type="entry name" value="Metalloendoproteinase 1"/>
    <property type="match status" value="2"/>
</dbReference>
<comment type="caution">
    <text evidence="13">The sequence shown here is derived from an EMBL/GenBank/DDBJ whole genome shotgun (WGS) entry which is preliminary data.</text>
</comment>
<feature type="chain" id="PRO_5033012123" description="Peptidase metallopeptidase domain-containing protein" evidence="11">
    <location>
        <begin position="23"/>
        <end position="594"/>
    </location>
</feature>
<keyword evidence="7" id="KW-0862">Zinc</keyword>
<accession>A0A834YLW0</accession>
<protein>
    <recommendedName>
        <fullName evidence="12">Peptidase metallopeptidase domain-containing protein</fullName>
    </recommendedName>
</protein>
<name>A0A834YLW0_TETSI</name>
<dbReference type="GO" id="GO:0031012">
    <property type="term" value="C:extracellular matrix"/>
    <property type="evidence" value="ECO:0007669"/>
    <property type="project" value="InterPro"/>
</dbReference>
<keyword evidence="14" id="KW-1185">Reference proteome</keyword>
<evidence type="ECO:0000256" key="8">
    <source>
        <dbReference type="ARBA" id="ARBA00023049"/>
    </source>
</evidence>
<dbReference type="Gene3D" id="3.40.390.10">
    <property type="entry name" value="Collagenase (Catalytic Domain)"/>
    <property type="match status" value="2"/>
</dbReference>
<dbReference type="GO" id="GO:0004222">
    <property type="term" value="F:metalloendopeptidase activity"/>
    <property type="evidence" value="ECO:0007669"/>
    <property type="project" value="InterPro"/>
</dbReference>
<feature type="signal peptide" evidence="11">
    <location>
        <begin position="1"/>
        <end position="22"/>
    </location>
</feature>
<dbReference type="GO" id="GO:0006508">
    <property type="term" value="P:proteolysis"/>
    <property type="evidence" value="ECO:0007669"/>
    <property type="project" value="UniProtKB-KW"/>
</dbReference>
<keyword evidence="3" id="KW-0645">Protease</keyword>
<evidence type="ECO:0000259" key="12">
    <source>
        <dbReference type="SMART" id="SM00235"/>
    </source>
</evidence>
<evidence type="ECO:0000256" key="4">
    <source>
        <dbReference type="ARBA" id="ARBA00022723"/>
    </source>
</evidence>
<comment type="similarity">
    <text evidence="2">Belongs to the peptidase M10A family. Matrix metalloproteinases (MMPs) subfamily.</text>
</comment>
<dbReference type="PANTHER" id="PTHR10201:SF311">
    <property type="entry name" value="PEPTIDASE METALLOPEPTIDASE DOMAIN-CONTAINING PROTEIN"/>
    <property type="match status" value="1"/>
</dbReference>
<keyword evidence="9" id="KW-0865">Zymogen</keyword>
<keyword evidence="5 11" id="KW-0732">Signal</keyword>
<dbReference type="AlphaFoldDB" id="A0A834YLW0"/>
<dbReference type="GO" id="GO:0030574">
    <property type="term" value="P:collagen catabolic process"/>
    <property type="evidence" value="ECO:0007669"/>
    <property type="project" value="TreeGrafter"/>
</dbReference>
<feature type="domain" description="Peptidase metallopeptidase" evidence="12">
    <location>
        <begin position="162"/>
        <end position="322"/>
    </location>
</feature>
<evidence type="ECO:0000313" key="13">
    <source>
        <dbReference type="EMBL" id="KAF8390340.1"/>
    </source>
</evidence>
<keyword evidence="6" id="KW-0378">Hydrolase</keyword>
<evidence type="ECO:0000256" key="9">
    <source>
        <dbReference type="ARBA" id="ARBA00023145"/>
    </source>
</evidence>
<dbReference type="PANTHER" id="PTHR10201">
    <property type="entry name" value="MATRIX METALLOPROTEINASE"/>
    <property type="match status" value="1"/>
</dbReference>
<dbReference type="InterPro" id="IPR021190">
    <property type="entry name" value="Pept_M10A"/>
</dbReference>
<evidence type="ECO:0000256" key="11">
    <source>
        <dbReference type="SAM" id="SignalP"/>
    </source>
</evidence>
<dbReference type="EMBL" id="JABCRI010000018">
    <property type="protein sequence ID" value="KAF8390340.1"/>
    <property type="molecule type" value="Genomic_DNA"/>
</dbReference>
<dbReference type="GO" id="GO:0008270">
    <property type="term" value="F:zinc ion binding"/>
    <property type="evidence" value="ECO:0007669"/>
    <property type="project" value="InterPro"/>
</dbReference>
<dbReference type="InterPro" id="IPR021158">
    <property type="entry name" value="Pept_M10A_Zn_BS"/>
</dbReference>
<comment type="cofactor">
    <cofactor evidence="1">
        <name>Zn(2+)</name>
        <dbReference type="ChEBI" id="CHEBI:29105"/>
    </cofactor>
</comment>
<evidence type="ECO:0000256" key="3">
    <source>
        <dbReference type="ARBA" id="ARBA00022670"/>
    </source>
</evidence>
<dbReference type="InterPro" id="IPR001818">
    <property type="entry name" value="Pept_M10_metallopeptidase"/>
</dbReference>
<dbReference type="PRINTS" id="PR00138">
    <property type="entry name" value="MATRIXIN"/>
</dbReference>
<dbReference type="OrthoDB" id="406838at2759"/>
<evidence type="ECO:0000256" key="2">
    <source>
        <dbReference type="ARBA" id="ARBA00009614"/>
    </source>
</evidence>
<dbReference type="InterPro" id="IPR006026">
    <property type="entry name" value="Peptidase_Metallo"/>
</dbReference>
<dbReference type="InterPro" id="IPR002477">
    <property type="entry name" value="Peptidoglycan-bd-like"/>
</dbReference>
<feature type="domain" description="Peptidase metallopeptidase" evidence="12">
    <location>
        <begin position="431"/>
        <end position="591"/>
    </location>
</feature>
<dbReference type="InterPro" id="IPR024079">
    <property type="entry name" value="MetalloPept_cat_dom_sf"/>
</dbReference>
<dbReference type="OMA" id="ADVHKNH"/>
<dbReference type="SUPFAM" id="SSF55486">
    <property type="entry name" value="Metalloproteases ('zincins'), catalytic domain"/>
    <property type="match status" value="2"/>
</dbReference>
<sequence length="594" mass="65410">MAAPRVLGAFLLIVMLLHTVLAKPSEDKGGKGSDGQAFEFIQHLKGCHKGQTVQGLHELKLYLEKFGYLNYGASNNHSFAHAHANDDEFDDLLESAIKTYQLNYHLKVTGSLDSQTVKEMMMPRCGVPDITNGTTSMRSGKKKHHHGPNSLHTVSHYSFFPRRQRWPASKTHLTYRFHSSVQVSSIDSLRSVCSQAFARWAQVTHFTFQEVQGSNTADMVIGFHRGDHGDGAPFDGPSGTVAHAAAPTDGRFHYDADESWSTNPSQGVMDLESVAVHEIGHLLGLGHSSVTGAIMYPTIPSGVTKRQLHGDDIQGIRTLYALVQGLHELKLYLEKFGYLNYGASNNHSFAHAHANDDEFDDLLESAIKTYQLNYHLKVTGSLDSQTVKEMMMPRCGVPDITNGTTSMRSGKKKHHGPNSLHTVSHYSFFPRRQRWPASKTHLTYRFHSSVQVSSIDSLRSVCSQAFARWAQVTHFTFQEVQGSNTADMVIGFHRGDHGDGAPFDGPSGTVAHAAAPTDGRFHYDADESWSTNPSQGVMDLESVAVHEIGHLLGLGHSSVPGAIMFPIIPSGVTKRELHGDEIQGIRTLYGTSNY</sequence>
<dbReference type="PROSITE" id="PS00546">
    <property type="entry name" value="CYSTEINE_SWITCH"/>
    <property type="match status" value="2"/>
</dbReference>
<dbReference type="InterPro" id="IPR036365">
    <property type="entry name" value="PGBD-like_sf"/>
</dbReference>
<keyword evidence="4" id="KW-0479">Metal-binding</keyword>
<dbReference type="SUPFAM" id="SSF47090">
    <property type="entry name" value="PGBD-like"/>
    <property type="match status" value="2"/>
</dbReference>
<dbReference type="InterPro" id="IPR033739">
    <property type="entry name" value="M10A_MMP"/>
</dbReference>
<proteinExistence type="inferred from homology"/>